<keyword evidence="1" id="KW-0812">Transmembrane</keyword>
<dbReference type="AlphaFoldDB" id="A0A7J7YX70"/>
<comment type="caution">
    <text evidence="2">The sequence shown here is derived from an EMBL/GenBank/DDBJ whole genome shotgun (WGS) entry which is preliminary data.</text>
</comment>
<dbReference type="EMBL" id="JACAGB010000004">
    <property type="protein sequence ID" value="KAF6366438.1"/>
    <property type="molecule type" value="Genomic_DNA"/>
</dbReference>
<proteinExistence type="predicted"/>
<name>A0A7J7YX70_PIPKU</name>
<accession>A0A7J7YX70</accession>
<evidence type="ECO:0000313" key="3">
    <source>
        <dbReference type="Proteomes" id="UP000558488"/>
    </source>
</evidence>
<feature type="transmembrane region" description="Helical" evidence="1">
    <location>
        <begin position="30"/>
        <end position="46"/>
    </location>
</feature>
<dbReference type="Proteomes" id="UP000558488">
    <property type="component" value="Unassembled WGS sequence"/>
</dbReference>
<evidence type="ECO:0000313" key="2">
    <source>
        <dbReference type="EMBL" id="KAF6366438.1"/>
    </source>
</evidence>
<sequence length="123" mass="14196">MKPYPPSGDNCLALLTPTLRQCHHLSSPKLFFMFLAICGTILYFFPPDCSVFQFPTKTLFSFFCCPVCLPNNNFTITFKSQRTPRGKLILGVKKKKKKEKKLHTIKSHLLSTRKSSHFFLTFM</sequence>
<keyword evidence="1" id="KW-1133">Transmembrane helix</keyword>
<gene>
    <name evidence="2" type="ORF">mPipKuh1_009857</name>
</gene>
<organism evidence="2 3">
    <name type="scientific">Pipistrellus kuhlii</name>
    <name type="common">Kuhl's pipistrelle</name>
    <dbReference type="NCBI Taxonomy" id="59472"/>
    <lineage>
        <taxon>Eukaryota</taxon>
        <taxon>Metazoa</taxon>
        <taxon>Chordata</taxon>
        <taxon>Craniata</taxon>
        <taxon>Vertebrata</taxon>
        <taxon>Euteleostomi</taxon>
        <taxon>Mammalia</taxon>
        <taxon>Eutheria</taxon>
        <taxon>Laurasiatheria</taxon>
        <taxon>Chiroptera</taxon>
        <taxon>Yangochiroptera</taxon>
        <taxon>Vespertilionidae</taxon>
        <taxon>Pipistrellus</taxon>
    </lineage>
</organism>
<keyword evidence="1" id="KW-0472">Membrane</keyword>
<reference evidence="2 3" key="1">
    <citation type="journal article" date="2020" name="Nature">
        <title>Six reference-quality genomes reveal evolution of bat adaptations.</title>
        <authorList>
            <person name="Jebb D."/>
            <person name="Huang Z."/>
            <person name="Pippel M."/>
            <person name="Hughes G.M."/>
            <person name="Lavrichenko K."/>
            <person name="Devanna P."/>
            <person name="Winkler S."/>
            <person name="Jermiin L.S."/>
            <person name="Skirmuntt E.C."/>
            <person name="Katzourakis A."/>
            <person name="Burkitt-Gray L."/>
            <person name="Ray D.A."/>
            <person name="Sullivan K.A.M."/>
            <person name="Roscito J.G."/>
            <person name="Kirilenko B.M."/>
            <person name="Davalos L.M."/>
            <person name="Corthals A.P."/>
            <person name="Power M.L."/>
            <person name="Jones G."/>
            <person name="Ransome R.D."/>
            <person name="Dechmann D.K.N."/>
            <person name="Locatelli A.G."/>
            <person name="Puechmaille S.J."/>
            <person name="Fedrigo O."/>
            <person name="Jarvis E.D."/>
            <person name="Hiller M."/>
            <person name="Vernes S.C."/>
            <person name="Myers E.W."/>
            <person name="Teeling E.C."/>
        </authorList>
    </citation>
    <scope>NUCLEOTIDE SEQUENCE [LARGE SCALE GENOMIC DNA]</scope>
    <source>
        <strain evidence="2">MPipKuh1</strain>
        <tissue evidence="2">Flight muscle</tissue>
    </source>
</reference>
<evidence type="ECO:0000256" key="1">
    <source>
        <dbReference type="SAM" id="Phobius"/>
    </source>
</evidence>
<keyword evidence="3" id="KW-1185">Reference proteome</keyword>
<protein>
    <submittedName>
        <fullName evidence="2">Uncharacterized protein</fullName>
    </submittedName>
</protein>